<dbReference type="EMBL" id="JAKRRX010000153">
    <property type="protein sequence ID" value="MCW8335898.1"/>
    <property type="molecule type" value="Genomic_DNA"/>
</dbReference>
<sequence length="279" mass="31846">MNNPKLTVQLKSNEHCNLDSLPLRFGFSFPRDTTIEIFQTSQAEPDRKHGNRAKFDGYFLHPTTQERCYGTFVVLKTSNGIKLVTVWRNDQDTEFYLSEVMKNLRKDGELTTEILLDLHPKYVSGQLTKHSDLVNELSQNKASVHINAMQLKTDLFVDKLRREHAESSKALHEEIQSLKQELEKEQLRAGTSQVVTKTAPDILVSVEIGKVHRGSPCTILTMKNGQQWFMKTSTFDKTGTVTRKAKALIGHPVVVTSWDPVREPGKWSKQGYFRNVFEA</sequence>
<comment type="caution">
    <text evidence="2">The sequence shown here is derived from an EMBL/GenBank/DDBJ whole genome shotgun (WGS) entry which is preliminary data.</text>
</comment>
<evidence type="ECO:0000313" key="2">
    <source>
        <dbReference type="EMBL" id="MCW8335898.1"/>
    </source>
</evidence>
<dbReference type="Proteomes" id="UP001155586">
    <property type="component" value="Unassembled WGS sequence"/>
</dbReference>
<dbReference type="AlphaFoldDB" id="A0A9X3CHB5"/>
<evidence type="ECO:0000256" key="1">
    <source>
        <dbReference type="SAM" id="Coils"/>
    </source>
</evidence>
<proteinExistence type="predicted"/>
<dbReference type="RefSeq" id="WP_265688979.1">
    <property type="nucleotide sequence ID" value="NZ_JAKRRX010000153.1"/>
</dbReference>
<organism evidence="2 3">
    <name type="scientific">Vibrio paucivorans</name>
    <dbReference type="NCBI Taxonomy" id="2829489"/>
    <lineage>
        <taxon>Bacteria</taxon>
        <taxon>Pseudomonadati</taxon>
        <taxon>Pseudomonadota</taxon>
        <taxon>Gammaproteobacteria</taxon>
        <taxon>Vibrionales</taxon>
        <taxon>Vibrionaceae</taxon>
        <taxon>Vibrio</taxon>
    </lineage>
</organism>
<keyword evidence="1" id="KW-0175">Coiled coil</keyword>
<evidence type="ECO:0000313" key="3">
    <source>
        <dbReference type="Proteomes" id="UP001155586"/>
    </source>
</evidence>
<protein>
    <submittedName>
        <fullName evidence="2">Uncharacterized protein</fullName>
    </submittedName>
</protein>
<name>A0A9X3CHB5_9VIBR</name>
<gene>
    <name evidence="2" type="ORF">MD483_18975</name>
</gene>
<reference evidence="2" key="1">
    <citation type="submission" date="2022-02" db="EMBL/GenBank/DDBJ databases">
        <title>Vibrio sp. nov., a new bacterium isolated from Bohai sea, China.</title>
        <authorList>
            <person name="Yuan Y."/>
        </authorList>
    </citation>
    <scope>NUCLEOTIDE SEQUENCE</scope>
    <source>
        <strain evidence="2">DBSS07</strain>
    </source>
</reference>
<keyword evidence="3" id="KW-1185">Reference proteome</keyword>
<accession>A0A9X3CHB5</accession>
<feature type="coiled-coil region" evidence="1">
    <location>
        <begin position="161"/>
        <end position="188"/>
    </location>
</feature>